<proteinExistence type="predicted"/>
<gene>
    <name evidence="1" type="ORF">HAX54_007854</name>
</gene>
<keyword evidence="2" id="KW-1185">Reference proteome</keyword>
<protein>
    <submittedName>
        <fullName evidence="1">Uncharacterized protein</fullName>
    </submittedName>
</protein>
<reference evidence="1 2" key="1">
    <citation type="journal article" date="2021" name="BMC Genomics">
        <title>Datura genome reveals duplications of psychoactive alkaloid biosynthetic genes and high mutation rate following tissue culture.</title>
        <authorList>
            <person name="Rajewski A."/>
            <person name="Carter-House D."/>
            <person name="Stajich J."/>
            <person name="Litt A."/>
        </authorList>
    </citation>
    <scope>NUCLEOTIDE SEQUENCE [LARGE SCALE GENOMIC DNA]</scope>
    <source>
        <strain evidence="1">AR-01</strain>
    </source>
</reference>
<evidence type="ECO:0000313" key="1">
    <source>
        <dbReference type="EMBL" id="MCD7450668.1"/>
    </source>
</evidence>
<sequence length="183" mass="20547">MISLFVCYFHIPPYFAYLSTLHILAAPNLPCWSFGMLDFPFNPAFVTPAANKAMKKRKGEEILSEPSIDVILFGPLMDQGSTWYRTAGLRIPDEISFTPELVGIDNYLSLVISLIEQLRMDNISTECLLNNCAHVVAKVVNLHFELFLPENVLVSTTVERENKPSTKCGKLEEALVLIETNPL</sequence>
<name>A0ABS8RVD3_DATST</name>
<dbReference type="EMBL" id="JACEIK010000140">
    <property type="protein sequence ID" value="MCD7450668.1"/>
    <property type="molecule type" value="Genomic_DNA"/>
</dbReference>
<comment type="caution">
    <text evidence="1">The sequence shown here is derived from an EMBL/GenBank/DDBJ whole genome shotgun (WGS) entry which is preliminary data.</text>
</comment>
<evidence type="ECO:0000313" key="2">
    <source>
        <dbReference type="Proteomes" id="UP000823775"/>
    </source>
</evidence>
<accession>A0ABS8RVD3</accession>
<dbReference type="Proteomes" id="UP000823775">
    <property type="component" value="Unassembled WGS sequence"/>
</dbReference>
<organism evidence="1 2">
    <name type="scientific">Datura stramonium</name>
    <name type="common">Jimsonweed</name>
    <name type="synonym">Common thornapple</name>
    <dbReference type="NCBI Taxonomy" id="4076"/>
    <lineage>
        <taxon>Eukaryota</taxon>
        <taxon>Viridiplantae</taxon>
        <taxon>Streptophyta</taxon>
        <taxon>Embryophyta</taxon>
        <taxon>Tracheophyta</taxon>
        <taxon>Spermatophyta</taxon>
        <taxon>Magnoliopsida</taxon>
        <taxon>eudicotyledons</taxon>
        <taxon>Gunneridae</taxon>
        <taxon>Pentapetalae</taxon>
        <taxon>asterids</taxon>
        <taxon>lamiids</taxon>
        <taxon>Solanales</taxon>
        <taxon>Solanaceae</taxon>
        <taxon>Solanoideae</taxon>
        <taxon>Datureae</taxon>
        <taxon>Datura</taxon>
    </lineage>
</organism>